<feature type="domain" description="KAP NTPase" evidence="3">
    <location>
        <begin position="342"/>
        <end position="492"/>
    </location>
</feature>
<dbReference type="Pfam" id="PF07693">
    <property type="entry name" value="KAP_NTPase"/>
    <property type="match status" value="2"/>
</dbReference>
<gene>
    <name evidence="4" type="ORF">SAMN05216324_10132</name>
</gene>
<reference evidence="5" key="1">
    <citation type="submission" date="2016-10" db="EMBL/GenBank/DDBJ databases">
        <authorList>
            <person name="Varghese N."/>
            <person name="Submissions S."/>
        </authorList>
    </citation>
    <scope>NUCLEOTIDE SEQUENCE [LARGE SCALE GENOMIC DNA]</scope>
    <source>
        <strain evidence="5">SUR2</strain>
    </source>
</reference>
<feature type="coiled-coil region" evidence="1">
    <location>
        <begin position="446"/>
        <end position="517"/>
    </location>
</feature>
<protein>
    <submittedName>
        <fullName evidence="4">KAP family P-loop domain-containing protein</fullName>
    </submittedName>
</protein>
<proteinExistence type="predicted"/>
<keyword evidence="2" id="KW-1133">Transmembrane helix</keyword>
<dbReference type="AlphaFoldDB" id="A0A1K2IBM2"/>
<dbReference type="Proteomes" id="UP000182034">
    <property type="component" value="Unassembled WGS sequence"/>
</dbReference>
<keyword evidence="2" id="KW-0812">Transmembrane</keyword>
<evidence type="ECO:0000313" key="4">
    <source>
        <dbReference type="EMBL" id="SFZ89704.1"/>
    </source>
</evidence>
<evidence type="ECO:0000256" key="2">
    <source>
        <dbReference type="SAM" id="Phobius"/>
    </source>
</evidence>
<keyword evidence="5" id="KW-1185">Reference proteome</keyword>
<evidence type="ECO:0000259" key="3">
    <source>
        <dbReference type="Pfam" id="PF07693"/>
    </source>
</evidence>
<name>A0A1K2IBM2_9FLAO</name>
<keyword evidence="1" id="KW-0175">Coiled coil</keyword>
<dbReference type="InterPro" id="IPR011646">
    <property type="entry name" value="KAP_P-loop"/>
</dbReference>
<dbReference type="EMBL" id="FPKW01000001">
    <property type="protein sequence ID" value="SFZ89704.1"/>
    <property type="molecule type" value="Genomic_DNA"/>
</dbReference>
<accession>A0A1K2IBM2</accession>
<organism evidence="4 5">
    <name type="scientific">Chryseobacterium limigenitum</name>
    <dbReference type="NCBI Taxonomy" id="1612149"/>
    <lineage>
        <taxon>Bacteria</taxon>
        <taxon>Pseudomonadati</taxon>
        <taxon>Bacteroidota</taxon>
        <taxon>Flavobacteriia</taxon>
        <taxon>Flavobacteriales</taxon>
        <taxon>Weeksellaceae</taxon>
        <taxon>Chryseobacterium group</taxon>
        <taxon>Chryseobacterium</taxon>
    </lineage>
</organism>
<dbReference type="InterPro" id="IPR052754">
    <property type="entry name" value="NTPase_KAP_P-loop"/>
</dbReference>
<sequence>MESLLPLIESSHIIRLSISPNEADIAITSINDFGTPGELNQYVLNEYGYLKSDLPKTTEISYGFATLEKKDKKPILFVVTVNGQNVSLNLESNLFKTLSEFRGWFRSKTLWIPLMGTGAGELSLEESYKITVNVINHFQKEFPTETTILLSIPNNIEGIKLFNKLGNSLNNELIDHLNFVKENNINFYLAGTIWNGENQIQRFYDKKIWEKGHDDSSYSDIILDIKQDDIIILKSTYASNGISYLRIKAIGIVRENLKDGATILVDWKIKDISIDIENLGYFRNTIQSIYMDEVEYILSKVDPLYLDIFLFPKIINIKEKIAGLISDSDDGIDYLEIEKDVNAFAKVIAAKSFEPPLAIALFGKWGSGKSFFMKKLKTKITDLSEINNTYCEGIAQIHFNAWSYMDSNLWASIVTRIFEELNSYINQNKKSDILKKEIEKELSSHLSIAKEEVDLLNNKKSILEQQIFNLHNKKNNLEREIDDNIKKIQQNTICDIIKNVNKEFNVKKEVIDSLEKNNSFINSKEELEKIIPEKYWDDPEKTYQIIRSKYTFLKEFFRKDKILSNILWLAFILVLIACIPFILELFTKKISGMSFLIPQATLSVLITCRVIWCRGEAIYKKLQPAIASFWKIKEKYEISINEAKAKFEQEEKVIKLIIEKNKSEILLISEQIQKTEILKTDLEFRISNALTTETLYSFIDKRSKSNDYKKHLGIISTIRKDFEILNDLFIGHNEEFNKTTNVELFKSKFKKPLERIILYIDDLDRCPEENVVQVLEAVNLLMAFPLFVVVVGVDSRWVKNALNKKYNTQFDDSNNLIEVLEVSNYLEKIFQIPFHLKVAEDSNVKDMIRNLAQYKIKKITDLAELLPINESVDVNNENVRENKSTQVIDTKESPTIKGNGIINNLNDPEDLILNDNEVELMQEMSEVVGNNPRCIKRFVNTFRVIKAHEEFNYPDDSNKEIIAILFLIALPLGKYKNLVKSFEKYMYENNNKMLYDYLKYDDSNLFNLKDNISELKHNLDVVLTDKKIYSILQETNFNIFIKHNGFIRRFTFSQL</sequence>
<dbReference type="InterPro" id="IPR027417">
    <property type="entry name" value="P-loop_NTPase"/>
</dbReference>
<dbReference type="PANTHER" id="PTHR22674:SF6">
    <property type="entry name" value="NTPASE KAP FAMILY P-LOOP DOMAIN-CONTAINING PROTEIN 1"/>
    <property type="match status" value="1"/>
</dbReference>
<feature type="transmembrane region" description="Helical" evidence="2">
    <location>
        <begin position="593"/>
        <end position="612"/>
    </location>
</feature>
<dbReference type="PANTHER" id="PTHR22674">
    <property type="entry name" value="NTPASE, KAP FAMILY P-LOOP DOMAIN-CONTAINING 1"/>
    <property type="match status" value="1"/>
</dbReference>
<feature type="transmembrane region" description="Helical" evidence="2">
    <location>
        <begin position="566"/>
        <end position="586"/>
    </location>
</feature>
<feature type="coiled-coil region" evidence="1">
    <location>
        <begin position="633"/>
        <end position="660"/>
    </location>
</feature>
<evidence type="ECO:0000313" key="5">
    <source>
        <dbReference type="Proteomes" id="UP000182034"/>
    </source>
</evidence>
<dbReference type="OrthoDB" id="88903at2"/>
<keyword evidence="2" id="KW-0472">Membrane</keyword>
<evidence type="ECO:0000256" key="1">
    <source>
        <dbReference type="SAM" id="Coils"/>
    </source>
</evidence>
<dbReference type="Gene3D" id="3.40.50.300">
    <property type="entry name" value="P-loop containing nucleotide triphosphate hydrolases"/>
    <property type="match status" value="1"/>
</dbReference>
<dbReference type="STRING" id="1612149.SAMN05216324_10132"/>
<feature type="domain" description="KAP NTPase" evidence="3">
    <location>
        <begin position="640"/>
        <end position="946"/>
    </location>
</feature>
<dbReference type="RefSeq" id="WP_072406037.1">
    <property type="nucleotide sequence ID" value="NZ_FPKW01000001.1"/>
</dbReference>